<evidence type="ECO:0000259" key="2">
    <source>
        <dbReference type="SMART" id="SM00226"/>
    </source>
</evidence>
<feature type="domain" description="Phosphotyrosine protein phosphatase I" evidence="2">
    <location>
        <begin position="24"/>
        <end position="154"/>
    </location>
</feature>
<dbReference type="GO" id="GO:0046685">
    <property type="term" value="P:response to arsenic-containing substance"/>
    <property type="evidence" value="ECO:0007669"/>
    <property type="project" value="UniProtKB-KW"/>
</dbReference>
<dbReference type="STRING" id="196164.gene:10741916"/>
<dbReference type="SMART" id="SM00226">
    <property type="entry name" value="LMWPc"/>
    <property type="match status" value="1"/>
</dbReference>
<dbReference type="EMBL" id="BA000035">
    <property type="protein sequence ID" value="BAC18311.1"/>
    <property type="molecule type" value="Genomic_DNA"/>
</dbReference>
<dbReference type="InterPro" id="IPR023485">
    <property type="entry name" value="Ptyr_pPase"/>
</dbReference>
<keyword evidence="1" id="KW-0059">Arsenical resistance</keyword>
<dbReference type="Pfam" id="PF01451">
    <property type="entry name" value="LMWPc"/>
    <property type="match status" value="1"/>
</dbReference>
<sequence>MCHAGGRIHILEGKGSPAIMSDIPKILFVCVGNGGKSQMAEALAQKHSRGRLEIHSAGTNPGTQLNAESVAAIAEVGADMSSGTPKAIDPDQLPLMDRVIILGSDAEVELPAEARGTLERWEIDEPSVRGIEGMDRMRLIRDDINIRVKELVRELLG</sequence>
<dbReference type="KEGG" id="cef:CE1501"/>
<accession>Q8FTR0</accession>
<dbReference type="AlphaFoldDB" id="Q8FTR0"/>
<dbReference type="Gene3D" id="3.40.50.2300">
    <property type="match status" value="1"/>
</dbReference>
<proteinExistence type="predicted"/>
<dbReference type="Proteomes" id="UP000001409">
    <property type="component" value="Chromosome"/>
</dbReference>
<dbReference type="PANTHER" id="PTHR43428:SF1">
    <property type="entry name" value="ARSENATE REDUCTASE"/>
    <property type="match status" value="1"/>
</dbReference>
<keyword evidence="4" id="KW-1185">Reference proteome</keyword>
<name>Q8FTR0_COREF</name>
<organism evidence="3 4">
    <name type="scientific">Corynebacterium efficiens (strain DSM 44549 / YS-314 / AJ 12310 / JCM 11189 / NBRC 100395)</name>
    <dbReference type="NCBI Taxonomy" id="196164"/>
    <lineage>
        <taxon>Bacteria</taxon>
        <taxon>Bacillati</taxon>
        <taxon>Actinomycetota</taxon>
        <taxon>Actinomycetes</taxon>
        <taxon>Mycobacteriales</taxon>
        <taxon>Corynebacteriaceae</taxon>
        <taxon>Corynebacterium</taxon>
    </lineage>
</organism>
<dbReference type="HOGENOM" id="CLU_071415_3_3_11"/>
<protein>
    <submittedName>
        <fullName evidence="3">Putative reductase</fullName>
    </submittedName>
</protein>
<evidence type="ECO:0000313" key="4">
    <source>
        <dbReference type="Proteomes" id="UP000001409"/>
    </source>
</evidence>
<dbReference type="PANTHER" id="PTHR43428">
    <property type="entry name" value="ARSENATE REDUCTASE"/>
    <property type="match status" value="1"/>
</dbReference>
<evidence type="ECO:0000313" key="3">
    <source>
        <dbReference type="EMBL" id="BAC18311.1"/>
    </source>
</evidence>
<evidence type="ECO:0000256" key="1">
    <source>
        <dbReference type="ARBA" id="ARBA00022849"/>
    </source>
</evidence>
<reference evidence="3 4" key="1">
    <citation type="journal article" date="2003" name="Genome Res.">
        <title>Comparative complete genome sequence analysis of the amino acid replacements responsible for the thermostability of Corynebacterium efficiens.</title>
        <authorList>
            <person name="Nishio Y."/>
            <person name="Nakamura Y."/>
            <person name="Kawarabayasi Y."/>
            <person name="Usuda Y."/>
            <person name="Kimura E."/>
            <person name="Sugimoto S."/>
            <person name="Matsui K."/>
            <person name="Yamagishi A."/>
            <person name="Kikuchi H."/>
            <person name="Ikeo K."/>
            <person name="Gojobori T."/>
        </authorList>
    </citation>
    <scope>NUCLEOTIDE SEQUENCE [LARGE SCALE GENOMIC DNA]</scope>
    <source>
        <strain evidence="4">DSM 44549 / YS-314 / AJ 12310 / JCM 11189 / NBRC 100395</strain>
    </source>
</reference>
<dbReference type="SUPFAM" id="SSF52788">
    <property type="entry name" value="Phosphotyrosine protein phosphatases I"/>
    <property type="match status" value="1"/>
</dbReference>
<dbReference type="InterPro" id="IPR036196">
    <property type="entry name" value="Ptyr_pPase_sf"/>
</dbReference>
<dbReference type="eggNOG" id="COG0394">
    <property type="taxonomic scope" value="Bacteria"/>
</dbReference>